<keyword evidence="2" id="KW-1185">Reference proteome</keyword>
<proteinExistence type="predicted"/>
<dbReference type="AlphaFoldDB" id="A0A8H6NA07"/>
<comment type="caution">
    <text evidence="1">The sequence shown here is derived from an EMBL/GenBank/DDBJ whole genome shotgun (WGS) entry which is preliminary data.</text>
</comment>
<evidence type="ECO:0000313" key="1">
    <source>
        <dbReference type="EMBL" id="KAF6825138.1"/>
    </source>
</evidence>
<name>A0A8H6NA07_9PEZI</name>
<gene>
    <name evidence="1" type="ORF">CMUS01_09941</name>
</gene>
<protein>
    <submittedName>
        <fullName evidence="1">Uncharacterized protein</fullName>
    </submittedName>
</protein>
<organism evidence="1 2">
    <name type="scientific">Colletotrichum musicola</name>
    <dbReference type="NCBI Taxonomy" id="2175873"/>
    <lineage>
        <taxon>Eukaryota</taxon>
        <taxon>Fungi</taxon>
        <taxon>Dikarya</taxon>
        <taxon>Ascomycota</taxon>
        <taxon>Pezizomycotina</taxon>
        <taxon>Sordariomycetes</taxon>
        <taxon>Hypocreomycetidae</taxon>
        <taxon>Glomerellales</taxon>
        <taxon>Glomerellaceae</taxon>
        <taxon>Colletotrichum</taxon>
        <taxon>Colletotrichum orchidearum species complex</taxon>
    </lineage>
</organism>
<reference evidence="1" key="1">
    <citation type="journal article" date="2020" name="Phytopathology">
        <title>Genome Sequence Resources of Colletotrichum truncatum, C. plurivorum, C. musicola, and C. sojae: Four Species Pathogenic to Soybean (Glycine max).</title>
        <authorList>
            <person name="Rogerio F."/>
            <person name="Boufleur T.R."/>
            <person name="Ciampi-Guillardi M."/>
            <person name="Sukno S.A."/>
            <person name="Thon M.R."/>
            <person name="Massola Junior N.S."/>
            <person name="Baroncelli R."/>
        </authorList>
    </citation>
    <scope>NUCLEOTIDE SEQUENCE</scope>
    <source>
        <strain evidence="1">LFN0074</strain>
    </source>
</reference>
<accession>A0A8H6NA07</accession>
<dbReference type="EMBL" id="WIGM01000440">
    <property type="protein sequence ID" value="KAF6825138.1"/>
    <property type="molecule type" value="Genomic_DNA"/>
</dbReference>
<evidence type="ECO:0000313" key="2">
    <source>
        <dbReference type="Proteomes" id="UP000639643"/>
    </source>
</evidence>
<sequence>MSSWAEIETNMQVFGHASQLSRVKLSDHTLRTGLLARISRNARSCLPGAVVICTIRELRTVTTHSKQLPSFESSRNREPLLGSRHISRPLFVAFLTVDLAALT</sequence>
<dbReference type="Proteomes" id="UP000639643">
    <property type="component" value="Unassembled WGS sequence"/>
</dbReference>